<name>U1PEK9_9EURY</name>
<gene>
    <name evidence="3" type="ORF">J07HQW1_00544</name>
</gene>
<accession>U1PEK9</accession>
<dbReference type="Proteomes" id="UP000030649">
    <property type="component" value="Unassembled WGS sequence"/>
</dbReference>
<organism evidence="3 4">
    <name type="scientific">Haloquadratum walsbyi J07HQW1</name>
    <dbReference type="NCBI Taxonomy" id="1238424"/>
    <lineage>
        <taxon>Archaea</taxon>
        <taxon>Methanobacteriati</taxon>
        <taxon>Methanobacteriota</taxon>
        <taxon>Stenosarchaea group</taxon>
        <taxon>Halobacteria</taxon>
        <taxon>Halobacteriales</taxon>
        <taxon>Haloferacaceae</taxon>
        <taxon>Haloquadratum</taxon>
    </lineage>
</organism>
<dbReference type="AlphaFoldDB" id="U1PEK9"/>
<feature type="region of interest" description="Disordered" evidence="1">
    <location>
        <begin position="93"/>
        <end position="136"/>
    </location>
</feature>
<sequence length="230" mass="25555">MGKDTMRDRVWKTVHQFTNGEIERVVEPVRGESINGFTKREVDNAVDASTRTVHDVLKTMVQYGILTETNQRVKVPKGDSGTAIHGTVIYSAESSEQPNSEDEHTNVRTTKTGNTIESSSDNHDNHSNIDSESNSTSTYVCNVCGDGFETKDALTAHVTRSNNHPRVSQMDSCPKCGNEQILQVKRIDDNSPTDNETVLMVDHKTEMKEMGGVKTLDITNYCLVRGDYEA</sequence>
<reference evidence="3 4" key="1">
    <citation type="journal article" date="2013" name="PLoS ONE">
        <title>Assembly-driven community genomics of a hypersaline microbial ecosystem.</title>
        <authorList>
            <person name="Podell S."/>
            <person name="Ugalde J.A."/>
            <person name="Narasingarao P."/>
            <person name="Banfield J.F."/>
            <person name="Heidelberg K.B."/>
            <person name="Allen E.E."/>
        </authorList>
    </citation>
    <scope>NUCLEOTIDE SEQUENCE [LARGE SCALE GENOMIC DNA]</scope>
    <source>
        <strain evidence="4">J07HQW1</strain>
    </source>
</reference>
<evidence type="ECO:0000313" key="4">
    <source>
        <dbReference type="Proteomes" id="UP000030649"/>
    </source>
</evidence>
<evidence type="ECO:0000256" key="1">
    <source>
        <dbReference type="SAM" id="MobiDB-lite"/>
    </source>
</evidence>
<feature type="domain" description="C2H2-type" evidence="2">
    <location>
        <begin position="139"/>
        <end position="164"/>
    </location>
</feature>
<dbReference type="HOGENOM" id="CLU_1324002_0_0_2"/>
<feature type="compositionally biased region" description="Basic and acidic residues" evidence="1">
    <location>
        <begin position="120"/>
        <end position="129"/>
    </location>
</feature>
<proteinExistence type="predicted"/>
<dbReference type="Gene3D" id="3.30.160.60">
    <property type="entry name" value="Classic Zinc Finger"/>
    <property type="match status" value="1"/>
</dbReference>
<protein>
    <recommendedName>
        <fullName evidence="2">C2H2-type domain-containing protein</fullName>
    </recommendedName>
</protein>
<dbReference type="InterPro" id="IPR013087">
    <property type="entry name" value="Znf_C2H2_type"/>
</dbReference>
<evidence type="ECO:0000259" key="2">
    <source>
        <dbReference type="PROSITE" id="PS50157"/>
    </source>
</evidence>
<dbReference type="PROSITE" id="PS50157">
    <property type="entry name" value="ZINC_FINGER_C2H2_2"/>
    <property type="match status" value="1"/>
</dbReference>
<dbReference type="EMBL" id="KE356560">
    <property type="protein sequence ID" value="ERG90521.1"/>
    <property type="molecule type" value="Genomic_DNA"/>
</dbReference>
<evidence type="ECO:0000313" key="3">
    <source>
        <dbReference type="EMBL" id="ERG90521.1"/>
    </source>
</evidence>